<gene>
    <name evidence="1" type="ORF">BV22DRAFT_1121970</name>
</gene>
<dbReference type="EMBL" id="MU266515">
    <property type="protein sequence ID" value="KAH7921676.1"/>
    <property type="molecule type" value="Genomic_DNA"/>
</dbReference>
<accession>A0ACB8B8Y6</accession>
<keyword evidence="2" id="KW-1185">Reference proteome</keyword>
<name>A0ACB8B8Y6_9AGAM</name>
<evidence type="ECO:0000313" key="1">
    <source>
        <dbReference type="EMBL" id="KAH7921676.1"/>
    </source>
</evidence>
<sequence>MESDSIERKWHKAFANDIPTHLKHLTGEISADFDRTKDQIVACAPPSIRAKIRAASDQLDARTALTSARGRYLDVIDKLQRSYKGTFSNVLQTQLKPHYSRVAAQKGRGMLRRMKEENEQYFSAESSELFLGVVDSIVQSFRDAHDDGQKEFEEELERLYRHFQGSLVCVQGSADGNQVATKDAKAMVALISDFNQKSNIFVEAIDSRLHHLANNGDAMAVDP</sequence>
<evidence type="ECO:0000313" key="2">
    <source>
        <dbReference type="Proteomes" id="UP000790709"/>
    </source>
</evidence>
<organism evidence="1 2">
    <name type="scientific">Leucogyrophana mollusca</name>
    <dbReference type="NCBI Taxonomy" id="85980"/>
    <lineage>
        <taxon>Eukaryota</taxon>
        <taxon>Fungi</taxon>
        <taxon>Dikarya</taxon>
        <taxon>Basidiomycota</taxon>
        <taxon>Agaricomycotina</taxon>
        <taxon>Agaricomycetes</taxon>
        <taxon>Agaricomycetidae</taxon>
        <taxon>Boletales</taxon>
        <taxon>Boletales incertae sedis</taxon>
        <taxon>Leucogyrophana</taxon>
    </lineage>
</organism>
<proteinExistence type="predicted"/>
<comment type="caution">
    <text evidence="1">The sequence shown here is derived from an EMBL/GenBank/DDBJ whole genome shotgun (WGS) entry which is preliminary data.</text>
</comment>
<dbReference type="Proteomes" id="UP000790709">
    <property type="component" value="Unassembled WGS sequence"/>
</dbReference>
<reference evidence="1" key="1">
    <citation type="journal article" date="2021" name="New Phytol.">
        <title>Evolutionary innovations through gain and loss of genes in the ectomycorrhizal Boletales.</title>
        <authorList>
            <person name="Wu G."/>
            <person name="Miyauchi S."/>
            <person name="Morin E."/>
            <person name="Kuo A."/>
            <person name="Drula E."/>
            <person name="Varga T."/>
            <person name="Kohler A."/>
            <person name="Feng B."/>
            <person name="Cao Y."/>
            <person name="Lipzen A."/>
            <person name="Daum C."/>
            <person name="Hundley H."/>
            <person name="Pangilinan J."/>
            <person name="Johnson J."/>
            <person name="Barry K."/>
            <person name="LaButti K."/>
            <person name="Ng V."/>
            <person name="Ahrendt S."/>
            <person name="Min B."/>
            <person name="Choi I.G."/>
            <person name="Park H."/>
            <person name="Plett J.M."/>
            <person name="Magnuson J."/>
            <person name="Spatafora J.W."/>
            <person name="Nagy L.G."/>
            <person name="Henrissat B."/>
            <person name="Grigoriev I.V."/>
            <person name="Yang Z.L."/>
            <person name="Xu J."/>
            <person name="Martin F.M."/>
        </authorList>
    </citation>
    <scope>NUCLEOTIDE SEQUENCE</scope>
    <source>
        <strain evidence="1">KUC20120723A-06</strain>
    </source>
</reference>
<protein>
    <submittedName>
        <fullName evidence="1">Uncharacterized protein</fullName>
    </submittedName>
</protein>